<evidence type="ECO:0000256" key="1">
    <source>
        <dbReference type="SAM" id="MobiDB-lite"/>
    </source>
</evidence>
<dbReference type="AlphaFoldDB" id="A0A9P4QK22"/>
<gene>
    <name evidence="2" type="ORF">EJ04DRAFT_417463</name>
</gene>
<feature type="region of interest" description="Disordered" evidence="1">
    <location>
        <begin position="1"/>
        <end position="30"/>
    </location>
</feature>
<evidence type="ECO:0000313" key="3">
    <source>
        <dbReference type="Proteomes" id="UP000799444"/>
    </source>
</evidence>
<sequence>ASSPPLTVPPPPPPAPPPPAPAPPLNPSFGIVPGMTGPTDLISGTIWPHRLLHAASMTSYIRDGMNTYNGIQGPAYNILSYTWGYFQDPSKKAPPLLTRGVEWPIPSIQPSHFTTDTFKTAIIRAAEGVRHLCEWVWGGCAYIPQEHEHETKEATRLHGQEIGRQVSI</sequence>
<organism evidence="2 3">
    <name type="scientific">Polyplosphaeria fusca</name>
    <dbReference type="NCBI Taxonomy" id="682080"/>
    <lineage>
        <taxon>Eukaryota</taxon>
        <taxon>Fungi</taxon>
        <taxon>Dikarya</taxon>
        <taxon>Ascomycota</taxon>
        <taxon>Pezizomycotina</taxon>
        <taxon>Dothideomycetes</taxon>
        <taxon>Pleosporomycetidae</taxon>
        <taxon>Pleosporales</taxon>
        <taxon>Tetraplosphaeriaceae</taxon>
        <taxon>Polyplosphaeria</taxon>
    </lineage>
</organism>
<feature type="non-terminal residue" evidence="2">
    <location>
        <position position="168"/>
    </location>
</feature>
<dbReference type="OrthoDB" id="2157530at2759"/>
<feature type="non-terminal residue" evidence="2">
    <location>
        <position position="1"/>
    </location>
</feature>
<accession>A0A9P4QK22</accession>
<proteinExistence type="predicted"/>
<dbReference type="Proteomes" id="UP000799444">
    <property type="component" value="Unassembled WGS sequence"/>
</dbReference>
<dbReference type="EMBL" id="ML996314">
    <property type="protein sequence ID" value="KAF2727760.1"/>
    <property type="molecule type" value="Genomic_DNA"/>
</dbReference>
<keyword evidence="3" id="KW-1185">Reference proteome</keyword>
<comment type="caution">
    <text evidence="2">The sequence shown here is derived from an EMBL/GenBank/DDBJ whole genome shotgun (WGS) entry which is preliminary data.</text>
</comment>
<feature type="compositionally biased region" description="Pro residues" evidence="1">
    <location>
        <begin position="1"/>
        <end position="26"/>
    </location>
</feature>
<protein>
    <submittedName>
        <fullName evidence="2">Uncharacterized protein</fullName>
    </submittedName>
</protein>
<name>A0A9P4QK22_9PLEO</name>
<evidence type="ECO:0000313" key="2">
    <source>
        <dbReference type="EMBL" id="KAF2727760.1"/>
    </source>
</evidence>
<reference evidence="2" key="1">
    <citation type="journal article" date="2020" name="Stud. Mycol.">
        <title>101 Dothideomycetes genomes: a test case for predicting lifestyles and emergence of pathogens.</title>
        <authorList>
            <person name="Haridas S."/>
            <person name="Albert R."/>
            <person name="Binder M."/>
            <person name="Bloem J."/>
            <person name="Labutti K."/>
            <person name="Salamov A."/>
            <person name="Andreopoulos B."/>
            <person name="Baker S."/>
            <person name="Barry K."/>
            <person name="Bills G."/>
            <person name="Bluhm B."/>
            <person name="Cannon C."/>
            <person name="Castanera R."/>
            <person name="Culley D."/>
            <person name="Daum C."/>
            <person name="Ezra D."/>
            <person name="Gonzalez J."/>
            <person name="Henrissat B."/>
            <person name="Kuo A."/>
            <person name="Liang C."/>
            <person name="Lipzen A."/>
            <person name="Lutzoni F."/>
            <person name="Magnuson J."/>
            <person name="Mondo S."/>
            <person name="Nolan M."/>
            <person name="Ohm R."/>
            <person name="Pangilinan J."/>
            <person name="Park H.-J."/>
            <person name="Ramirez L."/>
            <person name="Alfaro M."/>
            <person name="Sun H."/>
            <person name="Tritt A."/>
            <person name="Yoshinaga Y."/>
            <person name="Zwiers L.-H."/>
            <person name="Turgeon B."/>
            <person name="Goodwin S."/>
            <person name="Spatafora J."/>
            <person name="Crous P."/>
            <person name="Grigoriev I."/>
        </authorList>
    </citation>
    <scope>NUCLEOTIDE SEQUENCE</scope>
    <source>
        <strain evidence="2">CBS 125425</strain>
    </source>
</reference>